<accession>A0A5E4MTF8</accession>
<name>A0A5E4MTF8_9HEMI</name>
<evidence type="ECO:0000313" key="1">
    <source>
        <dbReference type="EMBL" id="VVC34886.1"/>
    </source>
</evidence>
<proteinExistence type="predicted"/>
<protein>
    <submittedName>
        <fullName evidence="1">Uncharacterized protein</fullName>
    </submittedName>
</protein>
<dbReference type="EMBL" id="CABPRJ010001021">
    <property type="protein sequence ID" value="VVC34886.1"/>
    <property type="molecule type" value="Genomic_DNA"/>
</dbReference>
<dbReference type="Proteomes" id="UP000325440">
    <property type="component" value="Unassembled WGS sequence"/>
</dbReference>
<organism evidence="1 2">
    <name type="scientific">Cinara cedri</name>
    <dbReference type="NCBI Taxonomy" id="506608"/>
    <lineage>
        <taxon>Eukaryota</taxon>
        <taxon>Metazoa</taxon>
        <taxon>Ecdysozoa</taxon>
        <taxon>Arthropoda</taxon>
        <taxon>Hexapoda</taxon>
        <taxon>Insecta</taxon>
        <taxon>Pterygota</taxon>
        <taxon>Neoptera</taxon>
        <taxon>Paraneoptera</taxon>
        <taxon>Hemiptera</taxon>
        <taxon>Sternorrhyncha</taxon>
        <taxon>Aphidomorpha</taxon>
        <taxon>Aphidoidea</taxon>
        <taxon>Aphididae</taxon>
        <taxon>Lachninae</taxon>
        <taxon>Cinara</taxon>
    </lineage>
</organism>
<evidence type="ECO:0000313" key="2">
    <source>
        <dbReference type="Proteomes" id="UP000325440"/>
    </source>
</evidence>
<sequence length="73" mass="8471">MELIVLPTEETIITFNTNGVTTFNSNSFTKMENVQLFLDILQDMIVLPFNQNDMQEIKGHVKVTQCPRLKKRN</sequence>
<dbReference type="AlphaFoldDB" id="A0A5E4MTF8"/>
<keyword evidence="2" id="KW-1185">Reference proteome</keyword>
<gene>
    <name evidence="1" type="ORF">CINCED_3A013057</name>
</gene>
<reference evidence="1 2" key="1">
    <citation type="submission" date="2019-08" db="EMBL/GenBank/DDBJ databases">
        <authorList>
            <person name="Alioto T."/>
            <person name="Alioto T."/>
            <person name="Gomez Garrido J."/>
        </authorList>
    </citation>
    <scope>NUCLEOTIDE SEQUENCE [LARGE SCALE GENOMIC DNA]</scope>
</reference>